<proteinExistence type="predicted"/>
<organism evidence="1 2">
    <name type="scientific">Dreissena polymorpha</name>
    <name type="common">Zebra mussel</name>
    <name type="synonym">Mytilus polymorpha</name>
    <dbReference type="NCBI Taxonomy" id="45954"/>
    <lineage>
        <taxon>Eukaryota</taxon>
        <taxon>Metazoa</taxon>
        <taxon>Spiralia</taxon>
        <taxon>Lophotrochozoa</taxon>
        <taxon>Mollusca</taxon>
        <taxon>Bivalvia</taxon>
        <taxon>Autobranchia</taxon>
        <taxon>Heteroconchia</taxon>
        <taxon>Euheterodonta</taxon>
        <taxon>Imparidentia</taxon>
        <taxon>Neoheterodontei</taxon>
        <taxon>Myida</taxon>
        <taxon>Dreissenoidea</taxon>
        <taxon>Dreissenidae</taxon>
        <taxon>Dreissena</taxon>
    </lineage>
</organism>
<evidence type="ECO:0000313" key="1">
    <source>
        <dbReference type="EMBL" id="KAH3771442.1"/>
    </source>
</evidence>
<gene>
    <name evidence="1" type="ORF">DPMN_172761</name>
</gene>
<dbReference type="AlphaFoldDB" id="A0A9D4IGC6"/>
<reference evidence="1" key="1">
    <citation type="journal article" date="2019" name="bioRxiv">
        <title>The Genome of the Zebra Mussel, Dreissena polymorpha: A Resource for Invasive Species Research.</title>
        <authorList>
            <person name="McCartney M.A."/>
            <person name="Auch B."/>
            <person name="Kono T."/>
            <person name="Mallez S."/>
            <person name="Zhang Y."/>
            <person name="Obille A."/>
            <person name="Becker A."/>
            <person name="Abrahante J.E."/>
            <person name="Garbe J."/>
            <person name="Badalamenti J.P."/>
            <person name="Herman A."/>
            <person name="Mangelson H."/>
            <person name="Liachko I."/>
            <person name="Sullivan S."/>
            <person name="Sone E.D."/>
            <person name="Koren S."/>
            <person name="Silverstein K.A.T."/>
            <person name="Beckman K.B."/>
            <person name="Gohl D.M."/>
        </authorList>
    </citation>
    <scope>NUCLEOTIDE SEQUENCE</scope>
    <source>
        <strain evidence="1">Duluth1</strain>
        <tissue evidence="1">Whole animal</tissue>
    </source>
</reference>
<sequence>MYKCSNDEAPTCLTKLLTKHTPNRQGLWSCGSNMGPYDVPFNKRKTFSNRSFSTAGLRL</sequence>
<dbReference type="Proteomes" id="UP000828390">
    <property type="component" value="Unassembled WGS sequence"/>
</dbReference>
<name>A0A9D4IGC6_DREPO</name>
<keyword evidence="2" id="KW-1185">Reference proteome</keyword>
<reference evidence="1" key="2">
    <citation type="submission" date="2020-11" db="EMBL/GenBank/DDBJ databases">
        <authorList>
            <person name="McCartney M.A."/>
            <person name="Auch B."/>
            <person name="Kono T."/>
            <person name="Mallez S."/>
            <person name="Becker A."/>
            <person name="Gohl D.M."/>
            <person name="Silverstein K.A.T."/>
            <person name="Koren S."/>
            <person name="Bechman K.B."/>
            <person name="Herman A."/>
            <person name="Abrahante J.E."/>
            <person name="Garbe J."/>
        </authorList>
    </citation>
    <scope>NUCLEOTIDE SEQUENCE</scope>
    <source>
        <strain evidence="1">Duluth1</strain>
        <tissue evidence="1">Whole animal</tissue>
    </source>
</reference>
<dbReference type="EMBL" id="JAIWYP010000009">
    <property type="protein sequence ID" value="KAH3771442.1"/>
    <property type="molecule type" value="Genomic_DNA"/>
</dbReference>
<protein>
    <submittedName>
        <fullName evidence="1">Uncharacterized protein</fullName>
    </submittedName>
</protein>
<evidence type="ECO:0000313" key="2">
    <source>
        <dbReference type="Proteomes" id="UP000828390"/>
    </source>
</evidence>
<comment type="caution">
    <text evidence="1">The sequence shown here is derived from an EMBL/GenBank/DDBJ whole genome shotgun (WGS) entry which is preliminary data.</text>
</comment>
<accession>A0A9D4IGC6</accession>